<gene>
    <name evidence="1" type="ORF">KJI95_10195</name>
</gene>
<sequence>MDPKILKVAINRRMPFGKYAGRRLLELPEPYLVWFKSNGFPAGQLGQELALIYEVKLNGLEAMLRPLLDEAQ</sequence>
<organism evidence="1 2">
    <name type="scientific">Shewanella jiangmenensis</name>
    <dbReference type="NCBI Taxonomy" id="2837387"/>
    <lineage>
        <taxon>Bacteria</taxon>
        <taxon>Pseudomonadati</taxon>
        <taxon>Pseudomonadota</taxon>
        <taxon>Gammaproteobacteria</taxon>
        <taxon>Alteromonadales</taxon>
        <taxon>Shewanellaceae</taxon>
        <taxon>Shewanella</taxon>
    </lineage>
</organism>
<evidence type="ECO:0000313" key="2">
    <source>
        <dbReference type="Proteomes" id="UP001195903"/>
    </source>
</evidence>
<evidence type="ECO:0000313" key="1">
    <source>
        <dbReference type="EMBL" id="MBT1444892.1"/>
    </source>
</evidence>
<dbReference type="InterPro" id="IPR024530">
    <property type="entry name" value="QSregVF_b"/>
</dbReference>
<name>A0ABS5V367_9GAMM</name>
<dbReference type="RefSeq" id="WP_214507088.1">
    <property type="nucleotide sequence ID" value="NZ_JAHEPS010000003.1"/>
</dbReference>
<reference evidence="1 2" key="1">
    <citation type="submission" date="2021-05" db="EMBL/GenBank/DDBJ databases">
        <title>Shewanella sp. JM162201.</title>
        <authorList>
            <person name="Xu S."/>
            <person name="Li A."/>
        </authorList>
    </citation>
    <scope>NUCLEOTIDE SEQUENCE [LARGE SCALE GENOMIC DNA]</scope>
    <source>
        <strain evidence="1 2">JM162201</strain>
    </source>
</reference>
<proteinExistence type="predicted"/>
<dbReference type="Pfam" id="PF12843">
    <property type="entry name" value="QSregVF_b"/>
    <property type="match status" value="1"/>
</dbReference>
<dbReference type="EMBL" id="JAHEPS010000003">
    <property type="protein sequence ID" value="MBT1444892.1"/>
    <property type="molecule type" value="Genomic_DNA"/>
</dbReference>
<dbReference type="Proteomes" id="UP001195903">
    <property type="component" value="Unassembled WGS sequence"/>
</dbReference>
<accession>A0ABS5V367</accession>
<comment type="caution">
    <text evidence="1">The sequence shown here is derived from an EMBL/GenBank/DDBJ whole genome shotgun (WGS) entry which is preliminary data.</text>
</comment>
<keyword evidence="2" id="KW-1185">Reference proteome</keyword>
<protein>
    <submittedName>
        <fullName evidence="1">DUF3820 family protein</fullName>
    </submittedName>
</protein>